<accession>A0A0F9RES5</accession>
<organism evidence="1">
    <name type="scientific">marine sediment metagenome</name>
    <dbReference type="NCBI Taxonomy" id="412755"/>
    <lineage>
        <taxon>unclassified sequences</taxon>
        <taxon>metagenomes</taxon>
        <taxon>ecological metagenomes</taxon>
    </lineage>
</organism>
<dbReference type="AlphaFoldDB" id="A0A0F9RES5"/>
<gene>
    <name evidence="1" type="ORF">LCGC14_0903400</name>
</gene>
<dbReference type="EMBL" id="LAZR01002957">
    <property type="protein sequence ID" value="KKN23591.1"/>
    <property type="molecule type" value="Genomic_DNA"/>
</dbReference>
<sequence length="91" mass="10122">MPGKFYPQIEELQGAGTLEELKSFLYEALKAMANDISQVPTVSTEGNPENELKAEKAGMLVFDRTTGKTYTKELADIGGDQRRGWKEVQLL</sequence>
<comment type="caution">
    <text evidence="1">The sequence shown here is derived from an EMBL/GenBank/DDBJ whole genome shotgun (WGS) entry which is preliminary data.</text>
</comment>
<name>A0A0F9RES5_9ZZZZ</name>
<reference evidence="1" key="1">
    <citation type="journal article" date="2015" name="Nature">
        <title>Complex archaea that bridge the gap between prokaryotes and eukaryotes.</title>
        <authorList>
            <person name="Spang A."/>
            <person name="Saw J.H."/>
            <person name="Jorgensen S.L."/>
            <person name="Zaremba-Niedzwiedzka K."/>
            <person name="Martijn J."/>
            <person name="Lind A.E."/>
            <person name="van Eijk R."/>
            <person name="Schleper C."/>
            <person name="Guy L."/>
            <person name="Ettema T.J."/>
        </authorList>
    </citation>
    <scope>NUCLEOTIDE SEQUENCE</scope>
</reference>
<proteinExistence type="predicted"/>
<evidence type="ECO:0000313" key="1">
    <source>
        <dbReference type="EMBL" id="KKN23591.1"/>
    </source>
</evidence>
<protein>
    <submittedName>
        <fullName evidence="1">Uncharacterized protein</fullName>
    </submittedName>
</protein>